<reference evidence="2" key="1">
    <citation type="submission" date="2009-05" db="EMBL/GenBank/DDBJ databases">
        <title>The genome sequence of Ajellomyces capsulatus strain H143.</title>
        <authorList>
            <person name="Champion M."/>
            <person name="Cuomo C.A."/>
            <person name="Ma L.-J."/>
            <person name="Henn M.R."/>
            <person name="Sil A."/>
            <person name="Goldman B."/>
            <person name="Young S.K."/>
            <person name="Kodira C.D."/>
            <person name="Zeng Q."/>
            <person name="Koehrsen M."/>
            <person name="Alvarado L."/>
            <person name="Berlin A.M."/>
            <person name="Borenstein D."/>
            <person name="Chen Z."/>
            <person name="Engels R."/>
            <person name="Freedman E."/>
            <person name="Gellesch M."/>
            <person name="Goldberg J."/>
            <person name="Griggs A."/>
            <person name="Gujja S."/>
            <person name="Heiman D.I."/>
            <person name="Hepburn T.A."/>
            <person name="Howarth C."/>
            <person name="Jen D."/>
            <person name="Larson L."/>
            <person name="Lewis B."/>
            <person name="Mehta T."/>
            <person name="Park D."/>
            <person name="Pearson M."/>
            <person name="Roberts A."/>
            <person name="Saif S."/>
            <person name="Shea T.D."/>
            <person name="Shenoy N."/>
            <person name="Sisk P."/>
            <person name="Stolte C."/>
            <person name="Sykes S."/>
            <person name="Walk T."/>
            <person name="White J."/>
            <person name="Yandava C."/>
            <person name="Klein B."/>
            <person name="McEwen J.G."/>
            <person name="Puccia R."/>
            <person name="Goldman G.H."/>
            <person name="Felipe M.S."/>
            <person name="Nino-Vega G."/>
            <person name="San-Blas G."/>
            <person name="Taylor J.W."/>
            <person name="Mendoza L."/>
            <person name="Galagan J.E."/>
            <person name="Nusbaum C."/>
            <person name="Birren B.W."/>
        </authorList>
    </citation>
    <scope>NUCLEOTIDE SEQUENCE [LARGE SCALE GENOMIC DNA]</scope>
    <source>
        <strain evidence="2">H143</strain>
    </source>
</reference>
<dbReference type="HOGENOM" id="CLU_1786363_0_0_1"/>
<organism evidence="1 2">
    <name type="scientific">Ajellomyces capsulatus (strain H143)</name>
    <name type="common">Darling's disease fungus</name>
    <name type="synonym">Histoplasma capsulatum</name>
    <dbReference type="NCBI Taxonomy" id="544712"/>
    <lineage>
        <taxon>Eukaryota</taxon>
        <taxon>Fungi</taxon>
        <taxon>Dikarya</taxon>
        <taxon>Ascomycota</taxon>
        <taxon>Pezizomycotina</taxon>
        <taxon>Eurotiomycetes</taxon>
        <taxon>Eurotiomycetidae</taxon>
        <taxon>Onygenales</taxon>
        <taxon>Ajellomycetaceae</taxon>
        <taxon>Histoplasma</taxon>
    </lineage>
</organism>
<evidence type="ECO:0000313" key="1">
    <source>
        <dbReference type="EMBL" id="EER37226.1"/>
    </source>
</evidence>
<accession>C6HRU2</accession>
<dbReference type="EMBL" id="GG692436">
    <property type="protein sequence ID" value="EER37226.1"/>
    <property type="molecule type" value="Genomic_DNA"/>
</dbReference>
<proteinExistence type="predicted"/>
<dbReference type="VEuPathDB" id="FungiDB:HCDG_08677"/>
<evidence type="ECO:0000313" key="2">
    <source>
        <dbReference type="Proteomes" id="UP000002624"/>
    </source>
</evidence>
<dbReference type="Proteomes" id="UP000002624">
    <property type="component" value="Unassembled WGS sequence"/>
</dbReference>
<dbReference type="AlphaFoldDB" id="C6HRU2"/>
<protein>
    <submittedName>
        <fullName evidence="1">Uncharacterized protein</fullName>
    </submittedName>
</protein>
<sequence>MQSTAGSPFLGILAASGYSRDSNGGSLPSCRKSIKIPLNHEILEGGLAWHELRRHVGLSKPSDPIIPPIKVGHGASYLGTPTIDWPNGASERRRLKQQLMQRPNPRAGGRRCWYGKGGGEGRVRNGKARVATLVFGHTDGESGAV</sequence>
<name>C6HRU2_AJECH</name>
<gene>
    <name evidence="1" type="ORF">HCDG_08677</name>
</gene>